<dbReference type="InterPro" id="IPR056159">
    <property type="entry name" value="Beta-prop_IFT121_TULP_N"/>
</dbReference>
<evidence type="ECO:0000259" key="9">
    <source>
        <dbReference type="Pfam" id="PF23390"/>
    </source>
</evidence>
<evidence type="ECO:0000256" key="6">
    <source>
        <dbReference type="ARBA" id="ARBA00023069"/>
    </source>
</evidence>
<comment type="subcellular location">
    <subcellularLocation>
        <location evidence="1">Cytoplasm</location>
        <location evidence="1">Cytoskeleton</location>
        <location evidence="1">Cilium basal body</location>
    </subcellularLocation>
</comment>
<dbReference type="GO" id="GO:0097730">
    <property type="term" value="C:non-motile cilium"/>
    <property type="evidence" value="ECO:0007669"/>
    <property type="project" value="TreeGrafter"/>
</dbReference>
<keyword evidence="2" id="KW-0963">Cytoplasm</keyword>
<dbReference type="SUPFAM" id="SSF50978">
    <property type="entry name" value="WD40 repeat-like"/>
    <property type="match status" value="1"/>
</dbReference>
<keyword evidence="4" id="KW-0677">Repeat</keyword>
<dbReference type="PROSITE" id="PS50082">
    <property type="entry name" value="WD_REPEATS_2"/>
    <property type="match status" value="1"/>
</dbReference>
<dbReference type="GO" id="GO:0061512">
    <property type="term" value="P:protein localization to cilium"/>
    <property type="evidence" value="ECO:0007669"/>
    <property type="project" value="TreeGrafter"/>
</dbReference>
<dbReference type="InterPro" id="IPR015943">
    <property type="entry name" value="WD40/YVTN_repeat-like_dom_sf"/>
</dbReference>
<dbReference type="InterPro" id="IPR001680">
    <property type="entry name" value="WD40_rpt"/>
</dbReference>
<evidence type="ECO:0000256" key="2">
    <source>
        <dbReference type="ARBA" id="ARBA00022490"/>
    </source>
</evidence>
<dbReference type="GO" id="GO:1905515">
    <property type="term" value="P:non-motile cilium assembly"/>
    <property type="evidence" value="ECO:0007669"/>
    <property type="project" value="TreeGrafter"/>
</dbReference>
<keyword evidence="6" id="KW-0969">Cilium</keyword>
<keyword evidence="7" id="KW-0966">Cell projection</keyword>
<gene>
    <name evidence="11" type="ORF">GW7_03643</name>
</gene>
<dbReference type="GO" id="GO:0030991">
    <property type="term" value="C:intraciliary transport particle A"/>
    <property type="evidence" value="ECO:0007669"/>
    <property type="project" value="TreeGrafter"/>
</dbReference>
<name>G5B1I2_HETGA</name>
<reference evidence="11 12" key="1">
    <citation type="journal article" date="2011" name="Nature">
        <title>Genome sequencing reveals insights into physiology and longevity of the naked mole rat.</title>
        <authorList>
            <person name="Kim E.B."/>
            <person name="Fang X."/>
            <person name="Fushan A.A."/>
            <person name="Huang Z."/>
            <person name="Lobanov A.V."/>
            <person name="Han L."/>
            <person name="Marino S.M."/>
            <person name="Sun X."/>
            <person name="Turanov A.A."/>
            <person name="Yang P."/>
            <person name="Yim S.H."/>
            <person name="Zhao X."/>
            <person name="Kasaikina M.V."/>
            <person name="Stoletzki N."/>
            <person name="Peng C."/>
            <person name="Polak P."/>
            <person name="Xiong Z."/>
            <person name="Kiezun A."/>
            <person name="Zhu Y."/>
            <person name="Chen Y."/>
            <person name="Kryukov G.V."/>
            <person name="Zhang Q."/>
            <person name="Peshkin L."/>
            <person name="Yang L."/>
            <person name="Bronson R.T."/>
            <person name="Buffenstein R."/>
            <person name="Wang B."/>
            <person name="Han C."/>
            <person name="Li Q."/>
            <person name="Chen L."/>
            <person name="Zhao W."/>
            <person name="Sunyaev S.R."/>
            <person name="Park T.J."/>
            <person name="Zhang G."/>
            <person name="Wang J."/>
            <person name="Gladyshev V.N."/>
        </authorList>
    </citation>
    <scope>NUCLEOTIDE SEQUENCE [LARGE SCALE GENOMIC DNA]</scope>
</reference>
<dbReference type="PANTHER" id="PTHR12764:SF5">
    <property type="entry name" value="LD29485P"/>
    <property type="match status" value="1"/>
</dbReference>
<evidence type="ECO:0000256" key="8">
    <source>
        <dbReference type="PROSITE-ProRule" id="PRU00221"/>
    </source>
</evidence>
<dbReference type="Proteomes" id="UP000006813">
    <property type="component" value="Unassembled WGS sequence"/>
</dbReference>
<dbReference type="InterPro" id="IPR056158">
    <property type="entry name" value="Beta-prop_IFT121_2nd"/>
</dbReference>
<feature type="domain" description="IFT121/TULP4 N-terminal" evidence="10">
    <location>
        <begin position="1"/>
        <end position="104"/>
    </location>
</feature>
<evidence type="ECO:0000256" key="7">
    <source>
        <dbReference type="ARBA" id="ARBA00023273"/>
    </source>
</evidence>
<proteinExistence type="predicted"/>
<evidence type="ECO:0000256" key="5">
    <source>
        <dbReference type="ARBA" id="ARBA00022794"/>
    </source>
</evidence>
<protein>
    <submittedName>
        <fullName evidence="11">WD repeat-containing protein 35</fullName>
    </submittedName>
</protein>
<dbReference type="InterPro" id="IPR036322">
    <property type="entry name" value="WD40_repeat_dom_sf"/>
</dbReference>
<keyword evidence="5" id="KW-0970">Cilium biogenesis/degradation</keyword>
<dbReference type="STRING" id="10181.G5B1I2"/>
<dbReference type="Pfam" id="PF23390">
    <property type="entry name" value="Beta-prop_WDR35_2nd"/>
    <property type="match status" value="1"/>
</dbReference>
<evidence type="ECO:0000256" key="3">
    <source>
        <dbReference type="ARBA" id="ARBA00022574"/>
    </source>
</evidence>
<dbReference type="AlphaFoldDB" id="G5B1I2"/>
<evidence type="ECO:0000313" key="12">
    <source>
        <dbReference type="Proteomes" id="UP000006813"/>
    </source>
</evidence>
<dbReference type="EMBL" id="JH167942">
    <property type="protein sequence ID" value="EHB03143.1"/>
    <property type="molecule type" value="Genomic_DNA"/>
</dbReference>
<feature type="repeat" description="WD" evidence="8">
    <location>
        <begin position="5"/>
        <end position="35"/>
    </location>
</feature>
<feature type="domain" description="IFT121 second beta-propeller" evidence="9">
    <location>
        <begin position="128"/>
        <end position="201"/>
    </location>
</feature>
<evidence type="ECO:0000256" key="4">
    <source>
        <dbReference type="ARBA" id="ARBA00022737"/>
    </source>
</evidence>
<keyword evidence="3 8" id="KW-0853">WD repeat</keyword>
<dbReference type="Gene3D" id="2.130.10.10">
    <property type="entry name" value="YVTN repeat-like/Quinoprotein amine dehydrogenase"/>
    <property type="match status" value="1"/>
</dbReference>
<dbReference type="GO" id="GO:0035721">
    <property type="term" value="P:intraciliary retrograde transport"/>
    <property type="evidence" value="ECO:0007669"/>
    <property type="project" value="TreeGrafter"/>
</dbReference>
<dbReference type="PANTHER" id="PTHR12764">
    <property type="entry name" value="WD REPEAT DOMAIN-RELATED"/>
    <property type="match status" value="1"/>
</dbReference>
<evidence type="ECO:0000256" key="1">
    <source>
        <dbReference type="ARBA" id="ARBA00004120"/>
    </source>
</evidence>
<accession>G5B1I2</accession>
<dbReference type="InterPro" id="IPR039857">
    <property type="entry name" value="Ift122/121"/>
</dbReference>
<organism evidence="11 12">
    <name type="scientific">Heterocephalus glaber</name>
    <name type="common">Naked mole rat</name>
    <dbReference type="NCBI Taxonomy" id="10181"/>
    <lineage>
        <taxon>Eukaryota</taxon>
        <taxon>Metazoa</taxon>
        <taxon>Chordata</taxon>
        <taxon>Craniata</taxon>
        <taxon>Vertebrata</taxon>
        <taxon>Euteleostomi</taxon>
        <taxon>Mammalia</taxon>
        <taxon>Eutheria</taxon>
        <taxon>Euarchontoglires</taxon>
        <taxon>Glires</taxon>
        <taxon>Rodentia</taxon>
        <taxon>Hystricomorpha</taxon>
        <taxon>Bathyergidae</taxon>
        <taxon>Heterocephalus</taxon>
    </lineage>
</organism>
<evidence type="ECO:0000259" key="10">
    <source>
        <dbReference type="Pfam" id="PF24797"/>
    </source>
</evidence>
<dbReference type="Pfam" id="PF24797">
    <property type="entry name" value="Beta-prop_WDR35_TULP_N"/>
    <property type="match status" value="1"/>
</dbReference>
<evidence type="ECO:0000313" key="11">
    <source>
        <dbReference type="EMBL" id="EHB03143.1"/>
    </source>
</evidence>
<sequence>MNQTLEGHSGSIQVVTWNEQYRLTTSDQNGLIMMWMLYKGSWYEEMINSWNKSVVCSMSWNTDSQICIVYEDRAVIISSVDGNHIWGKELKGIWLCHVAWSENMGMYMVSIQWNHTGSMLAVAGSQKVVTQDKDINTVQFYTSFVLCNLIGTPLDPKYINTVPLFVTMTKTHIIAALKEAFYICQYRVAKKLTALELNQITGS</sequence>
<dbReference type="InParanoid" id="G5B1I2"/>